<sequence length="90" mass="9023">MTHTDHHTGRADLAALVAASAVSTGKLAIDPDIVTGRQLQASPIATVAAVLPVVAKRFGRAAVVAIGVLKSSPGRRGLRPPSAGAPLTVP</sequence>
<dbReference type="Proteomes" id="UP001523216">
    <property type="component" value="Unassembled WGS sequence"/>
</dbReference>
<reference evidence="1 2" key="1">
    <citation type="submission" date="2022-06" db="EMBL/GenBank/DDBJ databases">
        <title>Actinoplanes abujensis sp. nov., isolated from Nigerian arid soil.</title>
        <authorList>
            <person name="Ding P."/>
        </authorList>
    </citation>
    <scope>NUCLEOTIDE SEQUENCE [LARGE SCALE GENOMIC DNA]</scope>
    <source>
        <strain evidence="2">TRM88002</strain>
    </source>
</reference>
<gene>
    <name evidence="1" type="ORF">LXN57_45455</name>
</gene>
<dbReference type="RefSeq" id="WP_251804537.1">
    <property type="nucleotide sequence ID" value="NZ_JAMQOL010000084.1"/>
</dbReference>
<evidence type="ECO:0000313" key="1">
    <source>
        <dbReference type="EMBL" id="MCM4084798.1"/>
    </source>
</evidence>
<comment type="caution">
    <text evidence="1">The sequence shown here is derived from an EMBL/GenBank/DDBJ whole genome shotgun (WGS) entry which is preliminary data.</text>
</comment>
<accession>A0ABT0YH16</accession>
<organism evidence="1 2">
    <name type="scientific">Paractinoplanes hotanensis</name>
    <dbReference type="NCBI Taxonomy" id="2906497"/>
    <lineage>
        <taxon>Bacteria</taxon>
        <taxon>Bacillati</taxon>
        <taxon>Actinomycetota</taxon>
        <taxon>Actinomycetes</taxon>
        <taxon>Micromonosporales</taxon>
        <taxon>Micromonosporaceae</taxon>
        <taxon>Paractinoplanes</taxon>
    </lineage>
</organism>
<protein>
    <submittedName>
        <fullName evidence="1">Uncharacterized protein</fullName>
    </submittedName>
</protein>
<name>A0ABT0YH16_9ACTN</name>
<keyword evidence="2" id="KW-1185">Reference proteome</keyword>
<evidence type="ECO:0000313" key="2">
    <source>
        <dbReference type="Proteomes" id="UP001523216"/>
    </source>
</evidence>
<dbReference type="EMBL" id="JAMQOL010000084">
    <property type="protein sequence ID" value="MCM4084798.1"/>
    <property type="molecule type" value="Genomic_DNA"/>
</dbReference>
<proteinExistence type="predicted"/>